<evidence type="ECO:0000313" key="7">
    <source>
        <dbReference type="EMBL" id="KAH7349834.1"/>
    </source>
</evidence>
<dbReference type="PANTHER" id="PTHR35042">
    <property type="entry name" value="ANTHRONE OXYGENASE ENCC"/>
    <property type="match status" value="1"/>
</dbReference>
<evidence type="ECO:0000256" key="6">
    <source>
        <dbReference type="SAM" id="Phobius"/>
    </source>
</evidence>
<comment type="caution">
    <text evidence="7">The sequence shown here is derived from an EMBL/GenBank/DDBJ whole genome shotgun (WGS) entry which is preliminary data.</text>
</comment>
<protein>
    <recommendedName>
        <fullName evidence="9">DUF1772-domain-containing protein</fullName>
    </recommendedName>
</protein>
<name>A0A8K0X034_9PEZI</name>
<dbReference type="EMBL" id="JAGPXD010000006">
    <property type="protein sequence ID" value="KAH7349834.1"/>
    <property type="molecule type" value="Genomic_DNA"/>
</dbReference>
<evidence type="ECO:0000256" key="5">
    <source>
        <dbReference type="ARBA" id="ARBA00034313"/>
    </source>
</evidence>
<dbReference type="AlphaFoldDB" id="A0A8K0X034"/>
<dbReference type="InterPro" id="IPR013901">
    <property type="entry name" value="Anthrone_oxy"/>
</dbReference>
<feature type="transmembrane region" description="Helical" evidence="6">
    <location>
        <begin position="20"/>
        <end position="44"/>
    </location>
</feature>
<feature type="transmembrane region" description="Helical" evidence="6">
    <location>
        <begin position="56"/>
        <end position="75"/>
    </location>
</feature>
<feature type="transmembrane region" description="Helical" evidence="6">
    <location>
        <begin position="87"/>
        <end position="106"/>
    </location>
</feature>
<evidence type="ECO:0000313" key="8">
    <source>
        <dbReference type="Proteomes" id="UP000813385"/>
    </source>
</evidence>
<keyword evidence="8" id="KW-1185">Reference proteome</keyword>
<gene>
    <name evidence="7" type="ORF">B0T11DRAFT_289977</name>
</gene>
<evidence type="ECO:0000256" key="2">
    <source>
        <dbReference type="ARBA" id="ARBA00022692"/>
    </source>
</evidence>
<organism evidence="7 8">
    <name type="scientific">Plectosphaerella cucumerina</name>
    <dbReference type="NCBI Taxonomy" id="40658"/>
    <lineage>
        <taxon>Eukaryota</taxon>
        <taxon>Fungi</taxon>
        <taxon>Dikarya</taxon>
        <taxon>Ascomycota</taxon>
        <taxon>Pezizomycotina</taxon>
        <taxon>Sordariomycetes</taxon>
        <taxon>Hypocreomycetidae</taxon>
        <taxon>Glomerellales</taxon>
        <taxon>Plectosphaerellaceae</taxon>
        <taxon>Plectosphaerella</taxon>
    </lineage>
</organism>
<evidence type="ECO:0000256" key="4">
    <source>
        <dbReference type="ARBA" id="ARBA00023136"/>
    </source>
</evidence>
<proteinExistence type="inferred from homology"/>
<dbReference type="Pfam" id="PF08592">
    <property type="entry name" value="Anthrone_oxy"/>
    <property type="match status" value="1"/>
</dbReference>
<keyword evidence="3 6" id="KW-1133">Transmembrane helix</keyword>
<dbReference type="OrthoDB" id="5954308at2759"/>
<keyword evidence="4 6" id="KW-0472">Membrane</keyword>
<dbReference type="PANTHER" id="PTHR35042:SF1">
    <property type="entry name" value="DUF1772-DOMAIN-CONTAINING PROTEIN"/>
    <property type="match status" value="1"/>
</dbReference>
<accession>A0A8K0X034</accession>
<sequence>MPPKPTEVWLATTAVAATSVASLNLSLSIILTPGLLLLPTPLMLRQWAATYRRLSLASPLTVIACGISYIALAVRLSSVGLATRARLLGAAAALCFAVIPWTRLFMTKRLNEKILALADRVEGAAVAKDEEGAVFTAQEERSAKWLVDQWGVYNLGRVVPMGIAGALGVFALVW</sequence>
<comment type="similarity">
    <text evidence="5">Belongs to the anthrone oxygenase family.</text>
</comment>
<evidence type="ECO:0008006" key="9">
    <source>
        <dbReference type="Google" id="ProtNLM"/>
    </source>
</evidence>
<keyword evidence="2 6" id="KW-0812">Transmembrane</keyword>
<evidence type="ECO:0000256" key="3">
    <source>
        <dbReference type="ARBA" id="ARBA00022989"/>
    </source>
</evidence>
<reference evidence="7" key="1">
    <citation type="journal article" date="2021" name="Nat. Commun.">
        <title>Genetic determinants of endophytism in the Arabidopsis root mycobiome.</title>
        <authorList>
            <person name="Mesny F."/>
            <person name="Miyauchi S."/>
            <person name="Thiergart T."/>
            <person name="Pickel B."/>
            <person name="Atanasova L."/>
            <person name="Karlsson M."/>
            <person name="Huettel B."/>
            <person name="Barry K.W."/>
            <person name="Haridas S."/>
            <person name="Chen C."/>
            <person name="Bauer D."/>
            <person name="Andreopoulos W."/>
            <person name="Pangilinan J."/>
            <person name="LaButti K."/>
            <person name="Riley R."/>
            <person name="Lipzen A."/>
            <person name="Clum A."/>
            <person name="Drula E."/>
            <person name="Henrissat B."/>
            <person name="Kohler A."/>
            <person name="Grigoriev I.V."/>
            <person name="Martin F.M."/>
            <person name="Hacquard S."/>
        </authorList>
    </citation>
    <scope>NUCLEOTIDE SEQUENCE</scope>
    <source>
        <strain evidence="7">MPI-CAGE-AT-0016</strain>
    </source>
</reference>
<dbReference type="GO" id="GO:0016020">
    <property type="term" value="C:membrane"/>
    <property type="evidence" value="ECO:0007669"/>
    <property type="project" value="UniProtKB-SubCell"/>
</dbReference>
<evidence type="ECO:0000256" key="1">
    <source>
        <dbReference type="ARBA" id="ARBA00004141"/>
    </source>
</evidence>
<dbReference type="Proteomes" id="UP000813385">
    <property type="component" value="Unassembled WGS sequence"/>
</dbReference>
<comment type="subcellular location">
    <subcellularLocation>
        <location evidence="1">Membrane</location>
        <topology evidence="1">Multi-pass membrane protein</topology>
    </subcellularLocation>
</comment>